<dbReference type="GO" id="GO:0046872">
    <property type="term" value="F:metal ion binding"/>
    <property type="evidence" value="ECO:0007669"/>
    <property type="project" value="UniProtKB-KW"/>
</dbReference>
<evidence type="ECO:0000313" key="11">
    <source>
        <dbReference type="Proteomes" id="UP000051124"/>
    </source>
</evidence>
<accession>A0A0S7WJF5</accession>
<evidence type="ECO:0000256" key="4">
    <source>
        <dbReference type="ARBA" id="ARBA00022691"/>
    </source>
</evidence>
<dbReference type="InterPro" id="IPR051198">
    <property type="entry name" value="BchE-like"/>
</dbReference>
<dbReference type="PANTHER" id="PTHR43409:SF7">
    <property type="entry name" value="BLL1977 PROTEIN"/>
    <property type="match status" value="1"/>
</dbReference>
<dbReference type="GO" id="GO:0051539">
    <property type="term" value="F:4 iron, 4 sulfur cluster binding"/>
    <property type="evidence" value="ECO:0007669"/>
    <property type="project" value="UniProtKB-KW"/>
</dbReference>
<dbReference type="PROSITE" id="PS51332">
    <property type="entry name" value="B12_BINDING"/>
    <property type="match status" value="1"/>
</dbReference>
<evidence type="ECO:0000256" key="5">
    <source>
        <dbReference type="ARBA" id="ARBA00022723"/>
    </source>
</evidence>
<feature type="domain" description="Radical SAM core" evidence="9">
    <location>
        <begin position="154"/>
        <end position="372"/>
    </location>
</feature>
<dbReference type="SFLD" id="SFLDG01123">
    <property type="entry name" value="methyltransferase_(Class_B)"/>
    <property type="match status" value="1"/>
</dbReference>
<dbReference type="Pfam" id="PF04055">
    <property type="entry name" value="Radical_SAM"/>
    <property type="match status" value="1"/>
</dbReference>
<keyword evidence="2" id="KW-0489">Methyltransferase</keyword>
<dbReference type="Gene3D" id="3.40.50.280">
    <property type="entry name" value="Cobalamin-binding domain"/>
    <property type="match status" value="1"/>
</dbReference>
<gene>
    <name evidence="10" type="ORF">AMJ40_03270</name>
</gene>
<dbReference type="InterPro" id="IPR006638">
    <property type="entry name" value="Elp3/MiaA/NifB-like_rSAM"/>
</dbReference>
<dbReference type="CDD" id="cd01335">
    <property type="entry name" value="Radical_SAM"/>
    <property type="match status" value="1"/>
</dbReference>
<evidence type="ECO:0000259" key="8">
    <source>
        <dbReference type="PROSITE" id="PS51332"/>
    </source>
</evidence>
<keyword evidence="7" id="KW-0411">Iron-sulfur</keyword>
<dbReference type="GO" id="GO:0005829">
    <property type="term" value="C:cytosol"/>
    <property type="evidence" value="ECO:0007669"/>
    <property type="project" value="TreeGrafter"/>
</dbReference>
<evidence type="ECO:0000256" key="6">
    <source>
        <dbReference type="ARBA" id="ARBA00023004"/>
    </source>
</evidence>
<comment type="cofactor">
    <cofactor evidence="1">
        <name>[4Fe-4S] cluster</name>
        <dbReference type="ChEBI" id="CHEBI:49883"/>
    </cofactor>
</comment>
<proteinExistence type="predicted"/>
<dbReference type="InterPro" id="IPR006158">
    <property type="entry name" value="Cobalamin-bd"/>
</dbReference>
<dbReference type="GO" id="GO:0031419">
    <property type="term" value="F:cobalamin binding"/>
    <property type="evidence" value="ECO:0007669"/>
    <property type="project" value="InterPro"/>
</dbReference>
<dbReference type="InterPro" id="IPR023404">
    <property type="entry name" value="rSAM_horseshoe"/>
</dbReference>
<organism evidence="10 11">
    <name type="scientific">candidate division TA06 bacterium DG_26</name>
    <dbReference type="NCBI Taxonomy" id="1703771"/>
    <lineage>
        <taxon>Bacteria</taxon>
        <taxon>Bacteria division TA06</taxon>
    </lineage>
</organism>
<evidence type="ECO:0000256" key="2">
    <source>
        <dbReference type="ARBA" id="ARBA00022603"/>
    </source>
</evidence>
<feature type="domain" description="B12-binding" evidence="8">
    <location>
        <begin position="1"/>
        <end position="132"/>
    </location>
</feature>
<dbReference type="AlphaFoldDB" id="A0A0S7WJF5"/>
<dbReference type="InterPro" id="IPR007197">
    <property type="entry name" value="rSAM"/>
</dbReference>
<dbReference type="SFLD" id="SFLDG01082">
    <property type="entry name" value="B12-binding_domain_containing"/>
    <property type="match status" value="1"/>
</dbReference>
<dbReference type="SFLD" id="SFLDS00029">
    <property type="entry name" value="Radical_SAM"/>
    <property type="match status" value="1"/>
</dbReference>
<dbReference type="PROSITE" id="PS51918">
    <property type="entry name" value="RADICAL_SAM"/>
    <property type="match status" value="1"/>
</dbReference>
<sequence length="441" mass="50449">MKKLLLISPFFSDRVKKPTEKPFLIPPLNLPIVASLTPQDYEVVLVDENIEDTDFEQDVDLVGITAMTAQAPRAYRIADTWRKRGVRVVMGGIHPTAVPEEAAQHSDAVVIGEVENIWAQVIKDAETNGLKKFYRSVERPCLKELPYPRLDLLRSDRYIVCNVIQVFRGCPFNCRFCSVTNFFGNTYRYKPVDDVVREVQLRVGDTRKSRFFGFVDDNIGGLPSYAKELFTRLIPFHIIWGGQASLTIARDRELMRIFERSGCKALFIGLESASQAALHESNKNFLKVSQFKEAIKIIHDHGIGVEGAFIFGFDDDDHGVFERTVEFADRIGVDAAQFGILTPFPGTAVWEKMVQEHRIISDDWARYTIGHVVFDPKKMSPERLQEGADWAWREFYSLRKIGKRFIRSLNYGLKLAVPILIFQFAYRSLLKTRENSSKLDL</sequence>
<dbReference type="EMBL" id="LIZT01000025">
    <property type="protein sequence ID" value="KPJ50311.1"/>
    <property type="molecule type" value="Genomic_DNA"/>
</dbReference>
<dbReference type="SMART" id="SM00729">
    <property type="entry name" value="Elp3"/>
    <property type="match status" value="1"/>
</dbReference>
<keyword evidence="4" id="KW-0949">S-adenosyl-L-methionine</keyword>
<dbReference type="InterPro" id="IPR034466">
    <property type="entry name" value="Methyltransferase_Class_B"/>
</dbReference>
<dbReference type="Proteomes" id="UP000051124">
    <property type="component" value="Unassembled WGS sequence"/>
</dbReference>
<evidence type="ECO:0000313" key="10">
    <source>
        <dbReference type="EMBL" id="KPJ50311.1"/>
    </source>
</evidence>
<evidence type="ECO:0000259" key="9">
    <source>
        <dbReference type="PROSITE" id="PS51918"/>
    </source>
</evidence>
<protein>
    <submittedName>
        <fullName evidence="10">Uncharacterized protein</fullName>
    </submittedName>
</protein>
<keyword evidence="5" id="KW-0479">Metal-binding</keyword>
<dbReference type="InterPro" id="IPR058240">
    <property type="entry name" value="rSAM_sf"/>
</dbReference>
<keyword evidence="6" id="KW-0408">Iron</keyword>
<keyword evidence="3" id="KW-0808">Transferase</keyword>
<evidence type="ECO:0000256" key="3">
    <source>
        <dbReference type="ARBA" id="ARBA00022679"/>
    </source>
</evidence>
<evidence type="ECO:0000256" key="7">
    <source>
        <dbReference type="ARBA" id="ARBA00023014"/>
    </source>
</evidence>
<dbReference type="PATRIC" id="fig|1703771.3.peg.885"/>
<comment type="caution">
    <text evidence="10">The sequence shown here is derived from an EMBL/GenBank/DDBJ whole genome shotgun (WGS) entry which is preliminary data.</text>
</comment>
<reference evidence="10 11" key="1">
    <citation type="journal article" date="2015" name="Microbiome">
        <title>Genomic resolution of linkages in carbon, nitrogen, and sulfur cycling among widespread estuary sediment bacteria.</title>
        <authorList>
            <person name="Baker B.J."/>
            <person name="Lazar C.S."/>
            <person name="Teske A.P."/>
            <person name="Dick G.J."/>
        </authorList>
    </citation>
    <scope>NUCLEOTIDE SEQUENCE [LARGE SCALE GENOMIC DNA]</scope>
    <source>
        <strain evidence="10">DG_26</strain>
    </source>
</reference>
<dbReference type="SUPFAM" id="SSF102114">
    <property type="entry name" value="Radical SAM enzymes"/>
    <property type="match status" value="1"/>
</dbReference>
<dbReference type="GO" id="GO:0003824">
    <property type="term" value="F:catalytic activity"/>
    <property type="evidence" value="ECO:0007669"/>
    <property type="project" value="InterPro"/>
</dbReference>
<dbReference type="CDD" id="cd02068">
    <property type="entry name" value="radical_SAM_B12_BD"/>
    <property type="match status" value="1"/>
</dbReference>
<evidence type="ECO:0000256" key="1">
    <source>
        <dbReference type="ARBA" id="ARBA00001966"/>
    </source>
</evidence>
<name>A0A0S7WJF5_UNCT6</name>
<dbReference type="Pfam" id="PF02310">
    <property type="entry name" value="B12-binding"/>
    <property type="match status" value="1"/>
</dbReference>
<dbReference type="Gene3D" id="3.80.30.20">
    <property type="entry name" value="tm_1862 like domain"/>
    <property type="match status" value="1"/>
</dbReference>
<dbReference type="PANTHER" id="PTHR43409">
    <property type="entry name" value="ANAEROBIC MAGNESIUM-PROTOPORPHYRIN IX MONOMETHYL ESTER CYCLASE-RELATED"/>
    <property type="match status" value="1"/>
</dbReference>